<sequence>MFLSIFCLDMTWKYNAIVHISQAAAKWVIQPPNDCWTCHDTGDPVVLLVTKLLPDCQCLTFSGTNSASLFSCQIPLPWVFVFLSLVNSPGNIYPGSVLHKKGVGQTRQGSVCRPLSLLASMAVAFPLPRHRLKWEVSGGIHDSR</sequence>
<evidence type="ECO:0000313" key="2">
    <source>
        <dbReference type="Proteomes" id="UP000527355"/>
    </source>
</evidence>
<dbReference type="AlphaFoldDB" id="A0A7J7UD21"/>
<proteinExistence type="predicted"/>
<dbReference type="Proteomes" id="UP000527355">
    <property type="component" value="Unassembled WGS sequence"/>
</dbReference>
<protein>
    <submittedName>
        <fullName evidence="1">Uncharacterized protein</fullName>
    </submittedName>
</protein>
<keyword evidence="2" id="KW-1185">Reference proteome</keyword>
<dbReference type="EMBL" id="JABWUV010000013">
    <property type="protein sequence ID" value="KAF6310666.1"/>
    <property type="molecule type" value="Genomic_DNA"/>
</dbReference>
<evidence type="ECO:0000313" key="1">
    <source>
        <dbReference type="EMBL" id="KAF6310666.1"/>
    </source>
</evidence>
<reference evidence="1 2" key="1">
    <citation type="journal article" date="2020" name="Nature">
        <title>Six reference-quality genomes reveal evolution of bat adaptations.</title>
        <authorList>
            <person name="Jebb D."/>
            <person name="Huang Z."/>
            <person name="Pippel M."/>
            <person name="Hughes G.M."/>
            <person name="Lavrichenko K."/>
            <person name="Devanna P."/>
            <person name="Winkler S."/>
            <person name="Jermiin L.S."/>
            <person name="Skirmuntt E.C."/>
            <person name="Katzourakis A."/>
            <person name="Burkitt-Gray L."/>
            <person name="Ray D.A."/>
            <person name="Sullivan K.A.M."/>
            <person name="Roscito J.G."/>
            <person name="Kirilenko B.M."/>
            <person name="Davalos L.M."/>
            <person name="Corthals A.P."/>
            <person name="Power M.L."/>
            <person name="Jones G."/>
            <person name="Ransome R.D."/>
            <person name="Dechmann D.K.N."/>
            <person name="Locatelli A.G."/>
            <person name="Puechmaille S.J."/>
            <person name="Fedrigo O."/>
            <person name="Jarvis E.D."/>
            <person name="Hiller M."/>
            <person name="Vernes S.C."/>
            <person name="Myers E.W."/>
            <person name="Teeling E.C."/>
        </authorList>
    </citation>
    <scope>NUCLEOTIDE SEQUENCE [LARGE SCALE GENOMIC DNA]</scope>
    <source>
        <strain evidence="1">MMyoMyo1</strain>
        <tissue evidence="1">Flight muscle</tissue>
    </source>
</reference>
<name>A0A7J7UD21_MYOMY</name>
<organism evidence="1 2">
    <name type="scientific">Myotis myotis</name>
    <name type="common">Greater mouse-eared bat</name>
    <name type="synonym">Vespertilio myotis</name>
    <dbReference type="NCBI Taxonomy" id="51298"/>
    <lineage>
        <taxon>Eukaryota</taxon>
        <taxon>Metazoa</taxon>
        <taxon>Chordata</taxon>
        <taxon>Craniata</taxon>
        <taxon>Vertebrata</taxon>
        <taxon>Euteleostomi</taxon>
        <taxon>Mammalia</taxon>
        <taxon>Eutheria</taxon>
        <taxon>Laurasiatheria</taxon>
        <taxon>Chiroptera</taxon>
        <taxon>Yangochiroptera</taxon>
        <taxon>Vespertilionidae</taxon>
        <taxon>Myotis</taxon>
    </lineage>
</organism>
<comment type="caution">
    <text evidence="1">The sequence shown here is derived from an EMBL/GenBank/DDBJ whole genome shotgun (WGS) entry which is preliminary data.</text>
</comment>
<gene>
    <name evidence="1" type="ORF">mMyoMyo1_008730</name>
</gene>
<accession>A0A7J7UD21</accession>